<reference evidence="2 3" key="1">
    <citation type="submission" date="2022-05" db="EMBL/GenBank/DDBJ databases">
        <title>Chromosome-level reference genomes for two strains of Caenorhabditis briggsae: an improved platform for comparative genomics.</title>
        <authorList>
            <person name="Stevens L."/>
            <person name="Andersen E.C."/>
        </authorList>
    </citation>
    <scope>NUCLEOTIDE SEQUENCE [LARGE SCALE GENOMIC DNA]</scope>
    <source>
        <strain evidence="2">QX1410_ONT</strain>
        <tissue evidence="2">Whole-organism</tissue>
    </source>
</reference>
<dbReference type="AlphaFoldDB" id="A0AAE9DYV0"/>
<proteinExistence type="predicted"/>
<dbReference type="Proteomes" id="UP000827892">
    <property type="component" value="Chromosome I"/>
</dbReference>
<accession>A0AAE9DYV0</accession>
<name>A0AAE9DYV0_CAEBR</name>
<feature type="compositionally biased region" description="Basic and acidic residues" evidence="1">
    <location>
        <begin position="114"/>
        <end position="137"/>
    </location>
</feature>
<evidence type="ECO:0000313" key="2">
    <source>
        <dbReference type="EMBL" id="ULU13772.1"/>
    </source>
</evidence>
<sequence length="328" mass="37447">MDPETLKSFGSMVCGRVETGPVRFADLEPETPIVQKSQNPAKSKSDSEALDLTKSKSLIADLLKPGSTESRSPSYESDDSEFTDYGSDEESDSEILKRVEAAKEAENLKKNLKRMMEDEGKMNKKNEETQKKNSLEPRKKRRILSHDDICRMSYSLQLPLYETFWQPERDISTMRKLAKAAHVMTELSRTIGDDYTMVTPKNKDSPVYFNFGDTPIMYNASDLPKEIEPLKMNEKECRAQYEKDKKRYEADQKILEAQQAQLHQAAATFMAEAMKSGGLENYMRALDDNQKQFMHTVFTTLGINVFQVPQLPPPKRDPRLPVIGIAQR</sequence>
<feature type="compositionally biased region" description="Basic and acidic residues" evidence="1">
    <location>
        <begin position="43"/>
        <end position="54"/>
    </location>
</feature>
<gene>
    <name evidence="2" type="ORF">L3Y34_016337</name>
</gene>
<evidence type="ECO:0000256" key="1">
    <source>
        <dbReference type="SAM" id="MobiDB-lite"/>
    </source>
</evidence>
<feature type="region of interest" description="Disordered" evidence="1">
    <location>
        <begin position="114"/>
        <end position="139"/>
    </location>
</feature>
<evidence type="ECO:0000313" key="3">
    <source>
        <dbReference type="Proteomes" id="UP000827892"/>
    </source>
</evidence>
<protein>
    <submittedName>
        <fullName evidence="2">Uncharacterized protein</fullName>
    </submittedName>
</protein>
<feature type="region of interest" description="Disordered" evidence="1">
    <location>
        <begin position="23"/>
        <end position="93"/>
    </location>
</feature>
<feature type="compositionally biased region" description="Acidic residues" evidence="1">
    <location>
        <begin position="76"/>
        <end position="93"/>
    </location>
</feature>
<dbReference type="EMBL" id="CP090891">
    <property type="protein sequence ID" value="ULU13772.1"/>
    <property type="molecule type" value="Genomic_DNA"/>
</dbReference>
<organism evidence="2 3">
    <name type="scientific">Caenorhabditis briggsae</name>
    <dbReference type="NCBI Taxonomy" id="6238"/>
    <lineage>
        <taxon>Eukaryota</taxon>
        <taxon>Metazoa</taxon>
        <taxon>Ecdysozoa</taxon>
        <taxon>Nematoda</taxon>
        <taxon>Chromadorea</taxon>
        <taxon>Rhabditida</taxon>
        <taxon>Rhabditina</taxon>
        <taxon>Rhabditomorpha</taxon>
        <taxon>Rhabditoidea</taxon>
        <taxon>Rhabditidae</taxon>
        <taxon>Peloderinae</taxon>
        <taxon>Caenorhabditis</taxon>
    </lineage>
</organism>